<feature type="transmembrane region" description="Helical" evidence="6">
    <location>
        <begin position="114"/>
        <end position="132"/>
    </location>
</feature>
<evidence type="ECO:0000256" key="3">
    <source>
        <dbReference type="ARBA" id="ARBA00022692"/>
    </source>
</evidence>
<dbReference type="STRING" id="1088818.A0A2I0A379"/>
<feature type="domain" description="EamA" evidence="7">
    <location>
        <begin position="196"/>
        <end position="335"/>
    </location>
</feature>
<name>A0A2I0A379_9ASPA</name>
<comment type="subcellular location">
    <subcellularLocation>
        <location evidence="1 6">Membrane</location>
        <topology evidence="1 6">Multi-pass membrane protein</topology>
    </subcellularLocation>
</comment>
<feature type="transmembrane region" description="Helical" evidence="6">
    <location>
        <begin position="195"/>
        <end position="214"/>
    </location>
</feature>
<evidence type="ECO:0000256" key="1">
    <source>
        <dbReference type="ARBA" id="ARBA00004141"/>
    </source>
</evidence>
<feature type="transmembrane region" description="Helical" evidence="6">
    <location>
        <begin position="226"/>
        <end position="247"/>
    </location>
</feature>
<reference evidence="8 9" key="1">
    <citation type="journal article" date="2017" name="Nature">
        <title>The Apostasia genome and the evolution of orchids.</title>
        <authorList>
            <person name="Zhang G.Q."/>
            <person name="Liu K.W."/>
            <person name="Li Z."/>
            <person name="Lohaus R."/>
            <person name="Hsiao Y.Y."/>
            <person name="Niu S.C."/>
            <person name="Wang J.Y."/>
            <person name="Lin Y.C."/>
            <person name="Xu Q."/>
            <person name="Chen L.J."/>
            <person name="Yoshida K."/>
            <person name="Fujiwara S."/>
            <person name="Wang Z.W."/>
            <person name="Zhang Y.Q."/>
            <person name="Mitsuda N."/>
            <person name="Wang M."/>
            <person name="Liu G.H."/>
            <person name="Pecoraro L."/>
            <person name="Huang H.X."/>
            <person name="Xiao X.J."/>
            <person name="Lin M."/>
            <person name="Wu X.Y."/>
            <person name="Wu W.L."/>
            <person name="Chen Y.Y."/>
            <person name="Chang S.B."/>
            <person name="Sakamoto S."/>
            <person name="Ohme-Takagi M."/>
            <person name="Yagi M."/>
            <person name="Zeng S.J."/>
            <person name="Shen C.Y."/>
            <person name="Yeh C.M."/>
            <person name="Luo Y.B."/>
            <person name="Tsai W.C."/>
            <person name="Van de Peer Y."/>
            <person name="Liu Z.J."/>
        </authorList>
    </citation>
    <scope>NUCLEOTIDE SEQUENCE [LARGE SCALE GENOMIC DNA]</scope>
    <source>
        <strain evidence="9">cv. Shenzhen</strain>
        <tissue evidence="8">Stem</tissue>
    </source>
</reference>
<feature type="transmembrane region" description="Helical" evidence="6">
    <location>
        <begin position="259"/>
        <end position="280"/>
    </location>
</feature>
<evidence type="ECO:0000256" key="5">
    <source>
        <dbReference type="ARBA" id="ARBA00023136"/>
    </source>
</evidence>
<keyword evidence="9" id="KW-1185">Reference proteome</keyword>
<evidence type="ECO:0000259" key="7">
    <source>
        <dbReference type="Pfam" id="PF00892"/>
    </source>
</evidence>
<dbReference type="SUPFAM" id="SSF103481">
    <property type="entry name" value="Multidrug resistance efflux transporter EmrE"/>
    <property type="match status" value="2"/>
</dbReference>
<dbReference type="Pfam" id="PF00892">
    <property type="entry name" value="EamA"/>
    <property type="match status" value="2"/>
</dbReference>
<proteinExistence type="inferred from homology"/>
<dbReference type="GO" id="GO:0022857">
    <property type="term" value="F:transmembrane transporter activity"/>
    <property type="evidence" value="ECO:0007669"/>
    <property type="project" value="InterPro"/>
</dbReference>
<gene>
    <name evidence="8" type="ORF">AXF42_Ash017529</name>
</gene>
<protein>
    <recommendedName>
        <fullName evidence="6">WAT1-related protein</fullName>
    </recommendedName>
</protein>
<dbReference type="InterPro" id="IPR030184">
    <property type="entry name" value="WAT1-related"/>
</dbReference>
<keyword evidence="3 6" id="KW-0812">Transmembrane</keyword>
<comment type="similarity">
    <text evidence="2 6">Belongs to the drug/metabolite transporter (DMT) superfamily. Plant drug/metabolite exporter (P-DME) (TC 2.A.7.4) family.</text>
</comment>
<feature type="transmembrane region" description="Helical" evidence="6">
    <location>
        <begin position="318"/>
        <end position="337"/>
    </location>
</feature>
<evidence type="ECO:0000256" key="6">
    <source>
        <dbReference type="RuleBase" id="RU363077"/>
    </source>
</evidence>
<dbReference type="EMBL" id="KZ452035">
    <property type="protein sequence ID" value="PKA49990.1"/>
    <property type="molecule type" value="Genomic_DNA"/>
</dbReference>
<dbReference type="AlphaFoldDB" id="A0A2I0A379"/>
<dbReference type="GO" id="GO:0016020">
    <property type="term" value="C:membrane"/>
    <property type="evidence" value="ECO:0007669"/>
    <property type="project" value="UniProtKB-SubCell"/>
</dbReference>
<evidence type="ECO:0000313" key="8">
    <source>
        <dbReference type="EMBL" id="PKA49990.1"/>
    </source>
</evidence>
<dbReference type="Proteomes" id="UP000236161">
    <property type="component" value="Unassembled WGS sequence"/>
</dbReference>
<dbReference type="InterPro" id="IPR000620">
    <property type="entry name" value="EamA_dom"/>
</dbReference>
<keyword evidence="5 6" id="KW-0472">Membrane</keyword>
<evidence type="ECO:0000256" key="2">
    <source>
        <dbReference type="ARBA" id="ARBA00007635"/>
    </source>
</evidence>
<sequence>MASVAEGGNGRTALQKIKPYLAMVFMMFSFAVMYVTTLGTIKSGMNQSVMFVYRGMVAAVVIAPFAFMLERNGRPEMTKLIFFKILALAVLQPVLDQSFYYTGANLTSASFTSALENVNPAITFLLALLLRIEKLDIRSRHGKAKIVGAIVNVTGAVFMVLYRGPTVEFVWTKGRAQHHAHADEADHFGSTTRRIKGTVMILLACLSWCSFLILQANTLKSYPAKLTLTVCISSLGVVMNSIIAIIMERGSVQPWIIGWDMRLFVIIYSGVICTAGAYYILGMVMKKRGPVFASAFNPLSMIMTSILGSLILAERMAVGTIIGGVILATGLYCFLWGKSGDQLLRQKILAIEDLELPKSVTSHEGQCSIYIPAVKGQENKDENSISIASTSTKM</sequence>
<evidence type="ECO:0000256" key="4">
    <source>
        <dbReference type="ARBA" id="ARBA00022989"/>
    </source>
</evidence>
<feature type="transmembrane region" description="Helical" evidence="6">
    <location>
        <begin position="81"/>
        <end position="102"/>
    </location>
</feature>
<feature type="transmembrane region" description="Helical" evidence="6">
    <location>
        <begin position="20"/>
        <end position="39"/>
    </location>
</feature>
<organism evidence="8 9">
    <name type="scientific">Apostasia shenzhenica</name>
    <dbReference type="NCBI Taxonomy" id="1088818"/>
    <lineage>
        <taxon>Eukaryota</taxon>
        <taxon>Viridiplantae</taxon>
        <taxon>Streptophyta</taxon>
        <taxon>Embryophyta</taxon>
        <taxon>Tracheophyta</taxon>
        <taxon>Spermatophyta</taxon>
        <taxon>Magnoliopsida</taxon>
        <taxon>Liliopsida</taxon>
        <taxon>Asparagales</taxon>
        <taxon>Orchidaceae</taxon>
        <taxon>Apostasioideae</taxon>
        <taxon>Apostasia</taxon>
    </lineage>
</organism>
<feature type="transmembrane region" description="Helical" evidence="6">
    <location>
        <begin position="51"/>
        <end position="69"/>
    </location>
</feature>
<dbReference type="InterPro" id="IPR037185">
    <property type="entry name" value="EmrE-like"/>
</dbReference>
<feature type="domain" description="EamA" evidence="7">
    <location>
        <begin position="20"/>
        <end position="150"/>
    </location>
</feature>
<dbReference type="OrthoDB" id="737935at2759"/>
<feature type="transmembrane region" description="Helical" evidence="6">
    <location>
        <begin position="292"/>
        <end position="312"/>
    </location>
</feature>
<keyword evidence="4 6" id="KW-1133">Transmembrane helix</keyword>
<dbReference type="PANTHER" id="PTHR31218">
    <property type="entry name" value="WAT1-RELATED PROTEIN"/>
    <property type="match status" value="1"/>
</dbReference>
<accession>A0A2I0A379</accession>
<feature type="transmembrane region" description="Helical" evidence="6">
    <location>
        <begin position="144"/>
        <end position="162"/>
    </location>
</feature>
<evidence type="ECO:0000313" key="9">
    <source>
        <dbReference type="Proteomes" id="UP000236161"/>
    </source>
</evidence>